<dbReference type="STRING" id="1448308.A0A2T2NJE3"/>
<dbReference type="Gene3D" id="3.30.465.10">
    <property type="match status" value="1"/>
</dbReference>
<evidence type="ECO:0000313" key="7">
    <source>
        <dbReference type="Proteomes" id="UP000240883"/>
    </source>
</evidence>
<dbReference type="Proteomes" id="UP000240883">
    <property type="component" value="Unassembled WGS sequence"/>
</dbReference>
<feature type="domain" description="FAD-binding PCMH-type" evidence="5">
    <location>
        <begin position="36"/>
        <end position="216"/>
    </location>
</feature>
<dbReference type="PROSITE" id="PS51387">
    <property type="entry name" value="FAD_PCMH"/>
    <property type="match status" value="1"/>
</dbReference>
<dbReference type="PANTHER" id="PTHR42973">
    <property type="entry name" value="BINDING OXIDOREDUCTASE, PUTATIVE (AFU_ORTHOLOGUE AFUA_1G17690)-RELATED"/>
    <property type="match status" value="1"/>
</dbReference>
<keyword evidence="4" id="KW-0560">Oxidoreductase</keyword>
<accession>A0A2T2NJE3</accession>
<protein>
    <submittedName>
        <fullName evidence="6">FAD-binding domain-containing protein</fullName>
    </submittedName>
</protein>
<dbReference type="InterPro" id="IPR016166">
    <property type="entry name" value="FAD-bd_PCMH"/>
</dbReference>
<dbReference type="GO" id="GO:0016491">
    <property type="term" value="F:oxidoreductase activity"/>
    <property type="evidence" value="ECO:0007669"/>
    <property type="project" value="UniProtKB-KW"/>
</dbReference>
<dbReference type="SUPFAM" id="SSF56176">
    <property type="entry name" value="FAD-binding/transporter-associated domain-like"/>
    <property type="match status" value="1"/>
</dbReference>
<dbReference type="InterPro" id="IPR006094">
    <property type="entry name" value="Oxid_FAD_bind_N"/>
</dbReference>
<organism evidence="6 7">
    <name type="scientific">Corynespora cassiicola Philippines</name>
    <dbReference type="NCBI Taxonomy" id="1448308"/>
    <lineage>
        <taxon>Eukaryota</taxon>
        <taxon>Fungi</taxon>
        <taxon>Dikarya</taxon>
        <taxon>Ascomycota</taxon>
        <taxon>Pezizomycotina</taxon>
        <taxon>Dothideomycetes</taxon>
        <taxon>Pleosporomycetidae</taxon>
        <taxon>Pleosporales</taxon>
        <taxon>Corynesporascaceae</taxon>
        <taxon>Corynespora</taxon>
    </lineage>
</organism>
<sequence length="478" mass="51785">MEVKSQLIEVLGDKVALPGTEIYEKSNGSYFTKFESAIKPAAIAQPTNAEEVSNLIKKLRPQLVKQEVALAIKGTGHTPFSGSANIENGVTVELRGLKGIRLSEDKSHVTIGVGETWGSLYEELEKSGVTAAGGRVGRVGVGGLVLGANYKSGGMSFFSTRRGFACDSVIDFEVVLASGEVIHANAEENSDLFTALRGGLNNFGIVTSFKMETFPSGPMWGGVSVHMADSFGPLIQATVDFVQNETDEDTHVMSSAGYAFGHNVATCCLYHTKGVEKPASLERFTSLPSIPGYGELRTSTHIDFCNELSKFTSDGCRSFYATITIKPNVALMQELYKIWLDTLEPLKSAEGFSFTLGYFPLTKALLTNSKKAGGNAKDIDPADGPLFVVLINPTWGSADDDERIHKAIEDLLVKLKKTASEKGLLHRYIFTNYGYQTEDIFAGYGEESVSRLKEVSKKYDPEGIFQKAVPGGFKLSKV</sequence>
<evidence type="ECO:0000259" key="5">
    <source>
        <dbReference type="PROSITE" id="PS51387"/>
    </source>
</evidence>
<gene>
    <name evidence="6" type="ORF">BS50DRAFT_527896</name>
</gene>
<dbReference type="GO" id="GO:0071949">
    <property type="term" value="F:FAD binding"/>
    <property type="evidence" value="ECO:0007669"/>
    <property type="project" value="InterPro"/>
</dbReference>
<dbReference type="Pfam" id="PF01565">
    <property type="entry name" value="FAD_binding_4"/>
    <property type="match status" value="1"/>
</dbReference>
<dbReference type="PANTHER" id="PTHR42973:SF22">
    <property type="entry name" value="FAD-BINDING PCMH-TYPE DOMAIN-CONTAINING PROTEIN-RELATED"/>
    <property type="match status" value="1"/>
</dbReference>
<comment type="similarity">
    <text evidence="1">Belongs to the oxygen-dependent FAD-linked oxidoreductase family.</text>
</comment>
<keyword evidence="2" id="KW-0285">Flavoprotein</keyword>
<evidence type="ECO:0000256" key="2">
    <source>
        <dbReference type="ARBA" id="ARBA00022630"/>
    </source>
</evidence>
<name>A0A2T2NJE3_CORCC</name>
<evidence type="ECO:0000256" key="4">
    <source>
        <dbReference type="ARBA" id="ARBA00023002"/>
    </source>
</evidence>
<evidence type="ECO:0000313" key="6">
    <source>
        <dbReference type="EMBL" id="PSN65479.1"/>
    </source>
</evidence>
<dbReference type="InterPro" id="IPR036318">
    <property type="entry name" value="FAD-bd_PCMH-like_sf"/>
</dbReference>
<dbReference type="InterPro" id="IPR050416">
    <property type="entry name" value="FAD-linked_Oxidoreductase"/>
</dbReference>
<dbReference type="AlphaFoldDB" id="A0A2T2NJE3"/>
<evidence type="ECO:0000256" key="1">
    <source>
        <dbReference type="ARBA" id="ARBA00005466"/>
    </source>
</evidence>
<keyword evidence="7" id="KW-1185">Reference proteome</keyword>
<dbReference type="EMBL" id="KZ678137">
    <property type="protein sequence ID" value="PSN65479.1"/>
    <property type="molecule type" value="Genomic_DNA"/>
</dbReference>
<reference evidence="6 7" key="1">
    <citation type="journal article" date="2018" name="Front. Microbiol.">
        <title>Genome-Wide Analysis of Corynespora cassiicola Leaf Fall Disease Putative Effectors.</title>
        <authorList>
            <person name="Lopez D."/>
            <person name="Ribeiro S."/>
            <person name="Label P."/>
            <person name="Fumanal B."/>
            <person name="Venisse J.S."/>
            <person name="Kohler A."/>
            <person name="de Oliveira R.R."/>
            <person name="Labutti K."/>
            <person name="Lipzen A."/>
            <person name="Lail K."/>
            <person name="Bauer D."/>
            <person name="Ohm R.A."/>
            <person name="Barry K.W."/>
            <person name="Spatafora J."/>
            <person name="Grigoriev I.V."/>
            <person name="Martin F.M."/>
            <person name="Pujade-Renaud V."/>
        </authorList>
    </citation>
    <scope>NUCLEOTIDE SEQUENCE [LARGE SCALE GENOMIC DNA]</scope>
    <source>
        <strain evidence="6 7">Philippines</strain>
    </source>
</reference>
<keyword evidence="3" id="KW-0274">FAD</keyword>
<proteinExistence type="inferred from homology"/>
<evidence type="ECO:0000256" key="3">
    <source>
        <dbReference type="ARBA" id="ARBA00022827"/>
    </source>
</evidence>
<dbReference type="InterPro" id="IPR016169">
    <property type="entry name" value="FAD-bd_PCMH_sub2"/>
</dbReference>
<dbReference type="OrthoDB" id="2151789at2759"/>